<accession>A0A1I8JUQ6</accession>
<reference evidence="2" key="1">
    <citation type="submission" date="2020-05" db="UniProtKB">
        <authorList>
            <consortium name="EnsemblMetazoa"/>
        </authorList>
    </citation>
    <scope>IDENTIFICATION</scope>
    <source>
        <strain evidence="2">FUMOZ</strain>
    </source>
</reference>
<dbReference type="VEuPathDB" id="VectorBase:AFUN016187"/>
<keyword evidence="1" id="KW-0732">Signal</keyword>
<feature type="chain" id="PRO_5030030206" evidence="1">
    <location>
        <begin position="24"/>
        <end position="384"/>
    </location>
</feature>
<dbReference type="AlphaFoldDB" id="A0A1I8JUQ6"/>
<proteinExistence type="predicted"/>
<dbReference type="EnsemblMetazoa" id="AFUN016187-RA">
    <property type="protein sequence ID" value="AFUN016187-PA"/>
    <property type="gene ID" value="AFUN016187"/>
</dbReference>
<dbReference type="VEuPathDB" id="VectorBase:AFUN2_012765"/>
<feature type="signal peptide" evidence="1">
    <location>
        <begin position="1"/>
        <end position="23"/>
    </location>
</feature>
<sequence length="384" mass="42030">MGELHRVLFTVFTLVVISPQNGCDPLFYYIPRPALSSSGSGSTSSASSPVQNSNVSIALGNRINTDTALDDYGTNVDGLTVNVVRRRRRRDIWSIPSILGSSIQNGSYIAIDNQIFPLPDNLSNVSLNIGSLPYSQEILNMSQSSFIPTIPENYTNAFQSLVTRFQTLPLNVMDNIVRLLSTGYQNTFGRLFLERSFERLNQTLEYGRTEVRNGLNNLVNQTGQGFEQIIARFNDSSSAVQRCIGNDLNPTNVARSVVDKGYNCVNRKWQELNELAGNIGEDIVAADKGATEFLANLTTCNGANFNGTDNMSTLRRQCYVRTIVSFPQPLLFLPVSLAIDSTKLYASVSGLEADIGACAAEVALEIGMTTAQIGTKFVLCQIFS</sequence>
<protein>
    <submittedName>
        <fullName evidence="2">Uncharacterized protein</fullName>
    </submittedName>
</protein>
<name>A0A1I8JUQ6_ANOFN</name>
<evidence type="ECO:0000256" key="1">
    <source>
        <dbReference type="SAM" id="SignalP"/>
    </source>
</evidence>
<organism evidence="2">
    <name type="scientific">Anopheles funestus</name>
    <name type="common">African malaria mosquito</name>
    <dbReference type="NCBI Taxonomy" id="62324"/>
    <lineage>
        <taxon>Eukaryota</taxon>
        <taxon>Metazoa</taxon>
        <taxon>Ecdysozoa</taxon>
        <taxon>Arthropoda</taxon>
        <taxon>Hexapoda</taxon>
        <taxon>Insecta</taxon>
        <taxon>Pterygota</taxon>
        <taxon>Neoptera</taxon>
        <taxon>Endopterygota</taxon>
        <taxon>Diptera</taxon>
        <taxon>Nematocera</taxon>
        <taxon>Culicoidea</taxon>
        <taxon>Culicidae</taxon>
        <taxon>Anophelinae</taxon>
        <taxon>Anopheles</taxon>
    </lineage>
</organism>
<evidence type="ECO:0000313" key="2">
    <source>
        <dbReference type="EnsemblMetazoa" id="AFUN016187-PA"/>
    </source>
</evidence>